<sequence length="382" mass="38863">MAARTDPADPRPRPVRRERIPRTAHRCRPDCAPPSPAGAARPAPRWLSVLNPLPGRAAVPGLLVVAVGTAAAAGIAHLVPFLNASTVAVVLGAVLVNTGLHRPVLQAGTHYAGHRLLRIAVVLLGLQLGLPQLVDIGLGGLVVVVVTVAVTFAGTRWIGRMLGLPRARSLLLATGFSICGASAIAAMREVADGDDEDTAVAVALVTVCGSIAIFLLPALRTPLGLDPAAFGSWVGASVHDVGQTVATAHRVPGALTSAVVVKLTRVVLLAPLVTGAALAARRRRPGTAAGTTTARRPPLVPLFVVGFLAAIVLTSTGLLPASAVHAASVAQTVLLTAALFGLGTGIQFRTLARTGTRSLVLALISWVLVAGVSYAGVRLVGG</sequence>
<comment type="similarity">
    <text evidence="2">Belongs to the UPF0324 family.</text>
</comment>
<evidence type="ECO:0000313" key="9">
    <source>
        <dbReference type="EMBL" id="GGL94277.1"/>
    </source>
</evidence>
<keyword evidence="3" id="KW-1003">Cell membrane</keyword>
<dbReference type="RefSeq" id="WP_229673989.1">
    <property type="nucleotide sequence ID" value="NZ_BMNA01000002.1"/>
</dbReference>
<reference evidence="9" key="1">
    <citation type="journal article" date="2014" name="Int. J. Syst. Evol. Microbiol.">
        <title>Complete genome sequence of Corynebacterium casei LMG S-19264T (=DSM 44701T), isolated from a smear-ripened cheese.</title>
        <authorList>
            <consortium name="US DOE Joint Genome Institute (JGI-PGF)"/>
            <person name="Walter F."/>
            <person name="Albersmeier A."/>
            <person name="Kalinowski J."/>
            <person name="Ruckert C."/>
        </authorList>
    </citation>
    <scope>NUCLEOTIDE SEQUENCE</scope>
    <source>
        <strain evidence="9">CGMCC 4.7308</strain>
    </source>
</reference>
<keyword evidence="10" id="KW-1185">Reference proteome</keyword>
<feature type="transmembrane region" description="Helical" evidence="8">
    <location>
        <begin position="57"/>
        <end position="75"/>
    </location>
</feature>
<dbReference type="Pfam" id="PF03601">
    <property type="entry name" value="Cons_hypoth698"/>
    <property type="match status" value="1"/>
</dbReference>
<dbReference type="EMBL" id="BMNA01000002">
    <property type="protein sequence ID" value="GGL94277.1"/>
    <property type="molecule type" value="Genomic_DNA"/>
</dbReference>
<feature type="region of interest" description="Disordered" evidence="7">
    <location>
        <begin position="1"/>
        <end position="42"/>
    </location>
</feature>
<gene>
    <name evidence="9" type="ORF">GCM10011594_12620</name>
</gene>
<protein>
    <submittedName>
        <fullName evidence="9">Membrane protein</fullName>
    </submittedName>
</protein>
<name>A0A917WCH1_9ACTN</name>
<dbReference type="GO" id="GO:0005886">
    <property type="term" value="C:plasma membrane"/>
    <property type="evidence" value="ECO:0007669"/>
    <property type="project" value="UniProtKB-SubCell"/>
</dbReference>
<evidence type="ECO:0000256" key="6">
    <source>
        <dbReference type="ARBA" id="ARBA00023136"/>
    </source>
</evidence>
<feature type="transmembrane region" description="Helical" evidence="8">
    <location>
        <begin position="81"/>
        <end position="100"/>
    </location>
</feature>
<dbReference type="PANTHER" id="PTHR30106:SF2">
    <property type="entry name" value="UPF0324 INNER MEMBRANE PROTEIN YEIH"/>
    <property type="match status" value="1"/>
</dbReference>
<feature type="transmembrane region" description="Helical" evidence="8">
    <location>
        <begin position="136"/>
        <end position="158"/>
    </location>
</feature>
<evidence type="ECO:0000313" key="10">
    <source>
        <dbReference type="Proteomes" id="UP000655208"/>
    </source>
</evidence>
<feature type="transmembrane region" description="Helical" evidence="8">
    <location>
        <begin position="199"/>
        <end position="219"/>
    </location>
</feature>
<keyword evidence="4 8" id="KW-0812">Transmembrane</keyword>
<dbReference type="PANTHER" id="PTHR30106">
    <property type="entry name" value="INNER MEMBRANE PROTEIN YEIH-RELATED"/>
    <property type="match status" value="1"/>
</dbReference>
<keyword evidence="6 8" id="KW-0472">Membrane</keyword>
<accession>A0A917WCH1</accession>
<evidence type="ECO:0000256" key="2">
    <source>
        <dbReference type="ARBA" id="ARBA00007977"/>
    </source>
</evidence>
<feature type="transmembrane region" description="Helical" evidence="8">
    <location>
        <begin position="358"/>
        <end position="377"/>
    </location>
</feature>
<evidence type="ECO:0000256" key="3">
    <source>
        <dbReference type="ARBA" id="ARBA00022475"/>
    </source>
</evidence>
<keyword evidence="5 8" id="KW-1133">Transmembrane helix</keyword>
<organism evidence="9 10">
    <name type="scientific">Nakamurella endophytica</name>
    <dbReference type="NCBI Taxonomy" id="1748367"/>
    <lineage>
        <taxon>Bacteria</taxon>
        <taxon>Bacillati</taxon>
        <taxon>Actinomycetota</taxon>
        <taxon>Actinomycetes</taxon>
        <taxon>Nakamurellales</taxon>
        <taxon>Nakamurellaceae</taxon>
        <taxon>Nakamurella</taxon>
    </lineage>
</organism>
<evidence type="ECO:0000256" key="4">
    <source>
        <dbReference type="ARBA" id="ARBA00022692"/>
    </source>
</evidence>
<evidence type="ECO:0000256" key="5">
    <source>
        <dbReference type="ARBA" id="ARBA00022989"/>
    </source>
</evidence>
<comment type="caution">
    <text evidence="9">The sequence shown here is derived from an EMBL/GenBank/DDBJ whole genome shotgun (WGS) entry which is preliminary data.</text>
</comment>
<feature type="transmembrane region" description="Helical" evidence="8">
    <location>
        <begin position="325"/>
        <end position="346"/>
    </location>
</feature>
<evidence type="ECO:0000256" key="8">
    <source>
        <dbReference type="SAM" id="Phobius"/>
    </source>
</evidence>
<feature type="transmembrane region" description="Helical" evidence="8">
    <location>
        <begin position="299"/>
        <end position="319"/>
    </location>
</feature>
<dbReference type="AlphaFoldDB" id="A0A917WCH1"/>
<dbReference type="Proteomes" id="UP000655208">
    <property type="component" value="Unassembled WGS sequence"/>
</dbReference>
<dbReference type="InterPro" id="IPR018383">
    <property type="entry name" value="UPF0324_pro"/>
</dbReference>
<comment type="subcellular location">
    <subcellularLocation>
        <location evidence="1">Cell membrane</location>
        <topology evidence="1">Multi-pass membrane protein</topology>
    </subcellularLocation>
</comment>
<proteinExistence type="inferred from homology"/>
<feature type="transmembrane region" description="Helical" evidence="8">
    <location>
        <begin position="170"/>
        <end position="187"/>
    </location>
</feature>
<evidence type="ECO:0000256" key="1">
    <source>
        <dbReference type="ARBA" id="ARBA00004651"/>
    </source>
</evidence>
<reference evidence="9" key="2">
    <citation type="submission" date="2020-09" db="EMBL/GenBank/DDBJ databases">
        <authorList>
            <person name="Sun Q."/>
            <person name="Zhou Y."/>
        </authorList>
    </citation>
    <scope>NUCLEOTIDE SEQUENCE</scope>
    <source>
        <strain evidence="9">CGMCC 4.7308</strain>
    </source>
</reference>
<evidence type="ECO:0000256" key="7">
    <source>
        <dbReference type="SAM" id="MobiDB-lite"/>
    </source>
</evidence>
<feature type="compositionally biased region" description="Basic and acidic residues" evidence="7">
    <location>
        <begin position="1"/>
        <end position="21"/>
    </location>
</feature>